<dbReference type="EMBL" id="BPFH01000003">
    <property type="protein sequence ID" value="GIT95091.1"/>
    <property type="molecule type" value="Genomic_DNA"/>
</dbReference>
<dbReference type="Pfam" id="PF01810">
    <property type="entry name" value="LysE"/>
    <property type="match status" value="1"/>
</dbReference>
<evidence type="ECO:0000256" key="6">
    <source>
        <dbReference type="SAM" id="Phobius"/>
    </source>
</evidence>
<sequence length="209" mass="21702">MSDILPHVPGLLAGLGIFAMGFLVIGPNLAAIIATSLAHGRRRGLAMSAGIAVGSGLWAAMTVAGLTALVAQYASAMTLLRYLGAAVLLWFAFKSFRAAVRPNPERQTATPVRGNAFLSGLTIQMTNPKAALQWVGIAAVALAPSAPWQVGALLIGMGMALSFAGHGAYAMAFSTAIVGTAYHRLRRWIDGALGVVLSTFALRLATERT</sequence>
<feature type="transmembrane region" description="Helical" evidence="6">
    <location>
        <begin position="73"/>
        <end position="93"/>
    </location>
</feature>
<dbReference type="RefSeq" id="WP_220748607.1">
    <property type="nucleotide sequence ID" value="NZ_BPFH01000003.1"/>
</dbReference>
<protein>
    <submittedName>
        <fullName evidence="7">Amino acid transporter</fullName>
    </submittedName>
</protein>
<keyword evidence="4 6" id="KW-1133">Transmembrane helix</keyword>
<dbReference type="PANTHER" id="PTHR30086">
    <property type="entry name" value="ARGININE EXPORTER PROTEIN ARGO"/>
    <property type="match status" value="1"/>
</dbReference>
<evidence type="ECO:0000256" key="1">
    <source>
        <dbReference type="ARBA" id="ARBA00004651"/>
    </source>
</evidence>
<feature type="transmembrane region" description="Helical" evidence="6">
    <location>
        <begin position="131"/>
        <end position="148"/>
    </location>
</feature>
<comment type="subcellular location">
    <subcellularLocation>
        <location evidence="1">Cell membrane</location>
        <topology evidence="1">Multi-pass membrane protein</topology>
    </subcellularLocation>
</comment>
<keyword evidence="3 6" id="KW-0812">Transmembrane</keyword>
<evidence type="ECO:0000256" key="2">
    <source>
        <dbReference type="ARBA" id="ARBA00022475"/>
    </source>
</evidence>
<evidence type="ECO:0000256" key="3">
    <source>
        <dbReference type="ARBA" id="ARBA00022692"/>
    </source>
</evidence>
<dbReference type="PANTHER" id="PTHR30086:SF21">
    <property type="entry name" value="TRANSPORT PROTEIN"/>
    <property type="match status" value="1"/>
</dbReference>
<accession>A0ABQ4NKZ6</accession>
<feature type="transmembrane region" description="Helical" evidence="6">
    <location>
        <begin position="45"/>
        <end position="67"/>
    </location>
</feature>
<keyword evidence="5 6" id="KW-0472">Membrane</keyword>
<evidence type="ECO:0000256" key="5">
    <source>
        <dbReference type="ARBA" id="ARBA00023136"/>
    </source>
</evidence>
<feature type="transmembrane region" description="Helical" evidence="6">
    <location>
        <begin position="154"/>
        <end position="176"/>
    </location>
</feature>
<evidence type="ECO:0000313" key="7">
    <source>
        <dbReference type="EMBL" id="GIT95091.1"/>
    </source>
</evidence>
<reference evidence="7 8" key="1">
    <citation type="submission" date="2021-05" db="EMBL/GenBank/DDBJ databases">
        <title>Bacteria Genome sequencing.</title>
        <authorList>
            <person name="Takabe Y."/>
            <person name="Nakajima Y."/>
            <person name="Suzuki S."/>
            <person name="Shiozaki T."/>
        </authorList>
    </citation>
    <scope>NUCLEOTIDE SEQUENCE [LARGE SCALE GENOMIC DNA]</scope>
    <source>
        <strain evidence="7 8">AI_62</strain>
    </source>
</reference>
<evidence type="ECO:0000256" key="4">
    <source>
        <dbReference type="ARBA" id="ARBA00022989"/>
    </source>
</evidence>
<dbReference type="Proteomes" id="UP000786693">
    <property type="component" value="Unassembled WGS sequence"/>
</dbReference>
<dbReference type="InterPro" id="IPR001123">
    <property type="entry name" value="LeuE-type"/>
</dbReference>
<name>A0ABQ4NKZ6_9RHOB</name>
<keyword evidence="2" id="KW-1003">Cell membrane</keyword>
<gene>
    <name evidence="7" type="ORF">JANAI62_17140</name>
</gene>
<comment type="caution">
    <text evidence="7">The sequence shown here is derived from an EMBL/GenBank/DDBJ whole genome shotgun (WGS) entry which is preliminary data.</text>
</comment>
<keyword evidence="8" id="KW-1185">Reference proteome</keyword>
<proteinExistence type="predicted"/>
<feature type="transmembrane region" description="Helical" evidence="6">
    <location>
        <begin position="12"/>
        <end position="33"/>
    </location>
</feature>
<organism evidence="7 8">
    <name type="scientific">Jannaschia pagri</name>
    <dbReference type="NCBI Taxonomy" id="2829797"/>
    <lineage>
        <taxon>Bacteria</taxon>
        <taxon>Pseudomonadati</taxon>
        <taxon>Pseudomonadota</taxon>
        <taxon>Alphaproteobacteria</taxon>
        <taxon>Rhodobacterales</taxon>
        <taxon>Roseobacteraceae</taxon>
        <taxon>Jannaschia</taxon>
    </lineage>
</organism>
<evidence type="ECO:0000313" key="8">
    <source>
        <dbReference type="Proteomes" id="UP000786693"/>
    </source>
</evidence>